<evidence type="ECO:0000313" key="2">
    <source>
        <dbReference type="EMBL" id="MDT0548416.1"/>
    </source>
</evidence>
<sequence>MTTAGTRRIRARGGAVRWTRVAVIALFAALVVLVHHETAAVSARAHATAMSGMPGTGHPPAMATPSAAPGHDSAAWPAAPVADSDVGPCSGMAMQHCSTAAVDVFKIAPPTQLSVGAGGEAYATPAGRDVPGTVSRAPPDLSVLSRLLL</sequence>
<gene>
    <name evidence="2" type="ORF">RND15_37845</name>
</gene>
<organism evidence="2 3">
    <name type="scientific">Streptomyces lonegramiae</name>
    <dbReference type="NCBI Taxonomy" id="3075524"/>
    <lineage>
        <taxon>Bacteria</taxon>
        <taxon>Bacillati</taxon>
        <taxon>Actinomycetota</taxon>
        <taxon>Actinomycetes</taxon>
        <taxon>Kitasatosporales</taxon>
        <taxon>Streptomycetaceae</taxon>
        <taxon>Streptomyces</taxon>
    </lineage>
</organism>
<evidence type="ECO:0000256" key="1">
    <source>
        <dbReference type="SAM" id="MobiDB-lite"/>
    </source>
</evidence>
<dbReference type="RefSeq" id="WP_311728987.1">
    <property type="nucleotide sequence ID" value="NZ_JAVRFD010000026.1"/>
</dbReference>
<name>A0ABU2XR62_9ACTN</name>
<reference evidence="2" key="1">
    <citation type="submission" date="2024-05" db="EMBL/GenBank/DDBJ databases">
        <title>30 novel species of actinomycetes from the DSMZ collection.</title>
        <authorList>
            <person name="Nouioui I."/>
        </authorList>
    </citation>
    <scope>NUCLEOTIDE SEQUENCE</scope>
    <source>
        <strain evidence="2">DSM 41529</strain>
    </source>
</reference>
<protein>
    <submittedName>
        <fullName evidence="2">Uncharacterized protein</fullName>
    </submittedName>
</protein>
<keyword evidence="3" id="KW-1185">Reference proteome</keyword>
<accession>A0ABU2XR62</accession>
<dbReference type="Proteomes" id="UP001180754">
    <property type="component" value="Unassembled WGS sequence"/>
</dbReference>
<proteinExistence type="predicted"/>
<evidence type="ECO:0000313" key="3">
    <source>
        <dbReference type="Proteomes" id="UP001180754"/>
    </source>
</evidence>
<feature type="region of interest" description="Disordered" evidence="1">
    <location>
        <begin position="49"/>
        <end position="78"/>
    </location>
</feature>
<dbReference type="EMBL" id="JAVRFD010000026">
    <property type="protein sequence ID" value="MDT0548416.1"/>
    <property type="molecule type" value="Genomic_DNA"/>
</dbReference>
<comment type="caution">
    <text evidence="2">The sequence shown here is derived from an EMBL/GenBank/DDBJ whole genome shotgun (WGS) entry which is preliminary data.</text>
</comment>